<protein>
    <submittedName>
        <fullName evidence="3">CubicO group peptidase (Beta-lactamase class C family)</fullName>
    </submittedName>
</protein>
<feature type="transmembrane region" description="Helical" evidence="1">
    <location>
        <begin position="579"/>
        <end position="597"/>
    </location>
</feature>
<accession>A0ABV2GEB9</accession>
<keyword evidence="1" id="KW-0812">Transmembrane</keyword>
<dbReference type="PANTHER" id="PTHR46825:SF9">
    <property type="entry name" value="BETA-LACTAMASE-RELATED DOMAIN-CONTAINING PROTEIN"/>
    <property type="match status" value="1"/>
</dbReference>
<keyword evidence="1" id="KW-1133">Transmembrane helix</keyword>
<organism evidence="3 4">
    <name type="scientific">Bhargavaea ullalensis</name>
    <dbReference type="NCBI Taxonomy" id="1265685"/>
    <lineage>
        <taxon>Bacteria</taxon>
        <taxon>Bacillati</taxon>
        <taxon>Bacillota</taxon>
        <taxon>Bacilli</taxon>
        <taxon>Bacillales</taxon>
        <taxon>Caryophanaceae</taxon>
        <taxon>Bhargavaea</taxon>
    </lineage>
</organism>
<dbReference type="Pfam" id="PF00144">
    <property type="entry name" value="Beta-lactamase"/>
    <property type="match status" value="1"/>
</dbReference>
<keyword evidence="4" id="KW-1185">Reference proteome</keyword>
<comment type="caution">
    <text evidence="3">The sequence shown here is derived from an EMBL/GenBank/DDBJ whole genome shotgun (WGS) entry which is preliminary data.</text>
</comment>
<feature type="transmembrane region" description="Helical" evidence="1">
    <location>
        <begin position="545"/>
        <end position="567"/>
    </location>
</feature>
<dbReference type="InterPro" id="IPR001466">
    <property type="entry name" value="Beta-lactam-related"/>
</dbReference>
<dbReference type="InterPro" id="IPR012338">
    <property type="entry name" value="Beta-lactam/transpept-like"/>
</dbReference>
<sequence>MNAQSALAFRLFVYASLIFIVFLLLFQPAVSASDHKDLDDRLMDYLKEHEGTAAGAAVIVIREDDVNRKTIGFADQEKQIRVDEETVFEWGSISKILVWISVFQLAEAEKIDLNEDVARYLPPDFQSKESDDEPVTMTHLMNHTAGFDDSYTDLMVLDPPEKASLREVLEAADVRQVFPPGQIVAYSNYGTGLAAYIVEEVSGQDYREYVRTHIFEPLHMTKTAIDPEQDDHPWVKKQRRKIQGYTEERQLIEPNRYVIPIYPAGSVTGVAGDLQKLMQALLGEDGKPLFTKKETMDALFLPSLYYPGTDVPRIANGLFFLPSASGLTFGHGGNTLAFSSSIYMDRAEGTGVLVLTNMANETSLTLGIPELVFGRERPQGSDMTLQNASKWGGLYEPARVPRHGFSKFYGLLLRSKAEPAGAHGLTMNGLRYTQTEPGVFVTEDDFSAFALDVYSAGPEGENLLSSGVSDLLYIPWAQHVLQWAAVVLAGVAFLFSAGFLIFSLLKRKPGNPLLPVQHGLNVLAGLNIIWIVYKTASMTAYASIQPFLAANLLYVAGSVIISSLLLIRQKGKQGRMIRLLSVVTAAVLCSNIFYWEFYH</sequence>
<dbReference type="EMBL" id="JBEPLW010000024">
    <property type="protein sequence ID" value="MET3576474.1"/>
    <property type="molecule type" value="Genomic_DNA"/>
</dbReference>
<evidence type="ECO:0000256" key="1">
    <source>
        <dbReference type="SAM" id="Phobius"/>
    </source>
</evidence>
<evidence type="ECO:0000259" key="2">
    <source>
        <dbReference type="Pfam" id="PF00144"/>
    </source>
</evidence>
<feature type="domain" description="Beta-lactamase-related" evidence="2">
    <location>
        <begin position="50"/>
        <end position="360"/>
    </location>
</feature>
<dbReference type="Gene3D" id="3.40.710.10">
    <property type="entry name" value="DD-peptidase/beta-lactamase superfamily"/>
    <property type="match status" value="1"/>
</dbReference>
<evidence type="ECO:0000313" key="3">
    <source>
        <dbReference type="EMBL" id="MET3576474.1"/>
    </source>
</evidence>
<proteinExistence type="predicted"/>
<dbReference type="PANTHER" id="PTHR46825">
    <property type="entry name" value="D-ALANYL-D-ALANINE-CARBOXYPEPTIDASE/ENDOPEPTIDASE AMPH"/>
    <property type="match status" value="1"/>
</dbReference>
<feature type="transmembrane region" description="Helical" evidence="1">
    <location>
        <begin position="480"/>
        <end position="502"/>
    </location>
</feature>
<dbReference type="InterPro" id="IPR050491">
    <property type="entry name" value="AmpC-like"/>
</dbReference>
<gene>
    <name evidence="3" type="ORF">ABID49_002392</name>
</gene>
<dbReference type="Proteomes" id="UP001549099">
    <property type="component" value="Unassembled WGS sequence"/>
</dbReference>
<evidence type="ECO:0000313" key="4">
    <source>
        <dbReference type="Proteomes" id="UP001549099"/>
    </source>
</evidence>
<keyword evidence="1" id="KW-0472">Membrane</keyword>
<dbReference type="SUPFAM" id="SSF56601">
    <property type="entry name" value="beta-lactamase/transpeptidase-like"/>
    <property type="match status" value="1"/>
</dbReference>
<name>A0ABV2GEB9_9BACL</name>
<feature type="transmembrane region" description="Helical" evidence="1">
    <location>
        <begin position="514"/>
        <end position="533"/>
    </location>
</feature>
<reference evidence="3 4" key="1">
    <citation type="submission" date="2024-06" db="EMBL/GenBank/DDBJ databases">
        <title>Genomic Encyclopedia of Type Strains, Phase IV (KMG-IV): sequencing the most valuable type-strain genomes for metagenomic binning, comparative biology and taxonomic classification.</title>
        <authorList>
            <person name="Goeker M."/>
        </authorList>
    </citation>
    <scope>NUCLEOTIDE SEQUENCE [LARGE SCALE GENOMIC DNA]</scope>
    <source>
        <strain evidence="3 4">DSM 26128</strain>
    </source>
</reference>